<evidence type="ECO:0000313" key="2">
    <source>
        <dbReference type="EMBL" id="CAK7271781.1"/>
    </source>
</evidence>
<dbReference type="Proteomes" id="UP001642502">
    <property type="component" value="Unassembled WGS sequence"/>
</dbReference>
<gene>
    <name evidence="2" type="ORF">SEPCBS119000_004779</name>
</gene>
<evidence type="ECO:0008006" key="4">
    <source>
        <dbReference type="Google" id="ProtNLM"/>
    </source>
</evidence>
<reference evidence="2 3" key="1">
    <citation type="submission" date="2024-01" db="EMBL/GenBank/DDBJ databases">
        <authorList>
            <person name="Allen C."/>
            <person name="Tagirdzhanova G."/>
        </authorList>
    </citation>
    <scope>NUCLEOTIDE SEQUENCE [LARGE SCALE GENOMIC DNA]</scope>
    <source>
        <strain evidence="2 3">CBS 119000</strain>
    </source>
</reference>
<comment type="caution">
    <text evidence="2">The sequence shown here is derived from an EMBL/GenBank/DDBJ whole genome shotgun (WGS) entry which is preliminary data.</text>
</comment>
<dbReference type="InterPro" id="IPR050600">
    <property type="entry name" value="SETD3_SETD6_MTase"/>
</dbReference>
<dbReference type="PANTHER" id="PTHR13271:SF146">
    <property type="entry name" value="SET DOMAIN-CONTAINING PROTEIN"/>
    <property type="match status" value="1"/>
</dbReference>
<evidence type="ECO:0000313" key="3">
    <source>
        <dbReference type="Proteomes" id="UP001642502"/>
    </source>
</evidence>
<keyword evidence="3" id="KW-1185">Reference proteome</keyword>
<name>A0ABP0DW63_9PEZI</name>
<sequence>MGVAEGLAQGHDLPPATTNTDTPSQSCIAALLEWFKTEHHGQVHNGLDIYHSDETGLSFRASVTGNAAIAAGEPVVVCPLSASLSYLNAIGGGWPLGKASHLPKEPVSAFPAAFVHKVPPHVIGRFFLIQQYLLGPSSPWAPYISALPEPHDFDAWALPAVWPSEGRDGTALTLLEGTNAEVAAAEIRQRIDDEFREAWPLLQDDDIKIKYTLSLYKWAYCIFTSRSFRPSLVLTSVIQAALTRSEADDAVDRHHLSMINHVRLPPDCSIDDFSLLLPVLDIGNHDPRSIVKWQPVVDASRTALTSSALLNSIPSATRDHAVAFSTGAAHSNGQPVFNNYGCKTNSELLVGYGFVLAPAPDLHNDYVHLRKRGELGPRVSETDFAAGTSTDAVHRDFLLSLRPMASPASPVGRARLAPAQWADDLKSSTRRSPGFALVDDGLLWDMLSLMLQPGDREEVQRYASAHIAARSKSHMAPTDLPLAEIRETILDLAFGTQCLDIPTVLQKISSQVRMTLLYKLDADLEKLLAKDATQETLPIQTRRDRLALQYRQQYIAVLNNAINVLGREVDNEAEEEDDD</sequence>
<dbReference type="InterPro" id="IPR046341">
    <property type="entry name" value="SET_dom_sf"/>
</dbReference>
<dbReference type="Gene3D" id="3.90.1410.10">
    <property type="entry name" value="set domain protein methyltransferase, domain 1"/>
    <property type="match status" value="1"/>
</dbReference>
<evidence type="ECO:0000256" key="1">
    <source>
        <dbReference type="SAM" id="MobiDB-lite"/>
    </source>
</evidence>
<organism evidence="2 3">
    <name type="scientific">Sporothrix epigloea</name>
    <dbReference type="NCBI Taxonomy" id="1892477"/>
    <lineage>
        <taxon>Eukaryota</taxon>
        <taxon>Fungi</taxon>
        <taxon>Dikarya</taxon>
        <taxon>Ascomycota</taxon>
        <taxon>Pezizomycotina</taxon>
        <taxon>Sordariomycetes</taxon>
        <taxon>Sordariomycetidae</taxon>
        <taxon>Ophiostomatales</taxon>
        <taxon>Ophiostomataceae</taxon>
        <taxon>Sporothrix</taxon>
    </lineage>
</organism>
<dbReference type="PANTHER" id="PTHR13271">
    <property type="entry name" value="UNCHARACTERIZED PUTATIVE METHYLTRANSFERASE"/>
    <property type="match status" value="1"/>
</dbReference>
<dbReference type="EMBL" id="CAWUON010000078">
    <property type="protein sequence ID" value="CAK7271781.1"/>
    <property type="molecule type" value="Genomic_DNA"/>
</dbReference>
<protein>
    <recommendedName>
        <fullName evidence="4">SET domain-containing protein</fullName>
    </recommendedName>
</protein>
<proteinExistence type="predicted"/>
<dbReference type="SUPFAM" id="SSF82199">
    <property type="entry name" value="SET domain"/>
    <property type="match status" value="1"/>
</dbReference>
<feature type="region of interest" description="Disordered" evidence="1">
    <location>
        <begin position="1"/>
        <end position="22"/>
    </location>
</feature>
<accession>A0ABP0DW63</accession>